<sequence>MKRAVGIGMLLVANMILLVHAFIPHHHHHLCSDSFTEFYHWNDPPRHCCHTDNKDEHHELSLVDCLLDNIVYLPSFQENVSGDDPADQERDTDFPTLCLTAVTSDRGEPLYGLPFRRKPQADPLFTNHNARIRGLRAPPAC</sequence>
<evidence type="ECO:0000313" key="1">
    <source>
        <dbReference type="EMBL" id="SCM58556.1"/>
    </source>
</evidence>
<gene>
    <name evidence="1" type="ORF">ING2E5A_1861</name>
</gene>
<dbReference type="AlphaFoldDB" id="A0A1G4G820"/>
<dbReference type="Proteomes" id="UP000178485">
    <property type="component" value="Chromosome i"/>
</dbReference>
<proteinExistence type="predicted"/>
<organism evidence="1 2">
    <name type="scientific">Petrimonas mucosa</name>
    <dbReference type="NCBI Taxonomy" id="1642646"/>
    <lineage>
        <taxon>Bacteria</taxon>
        <taxon>Pseudomonadati</taxon>
        <taxon>Bacteroidota</taxon>
        <taxon>Bacteroidia</taxon>
        <taxon>Bacteroidales</taxon>
        <taxon>Dysgonomonadaceae</taxon>
        <taxon>Petrimonas</taxon>
    </lineage>
</organism>
<protein>
    <submittedName>
        <fullName evidence="1">Uncharacterized protein</fullName>
    </submittedName>
</protein>
<reference evidence="1 2" key="1">
    <citation type="submission" date="2016-08" db="EMBL/GenBank/DDBJ databases">
        <authorList>
            <person name="Seilhamer J.J."/>
        </authorList>
    </citation>
    <scope>NUCLEOTIDE SEQUENCE [LARGE SCALE GENOMIC DNA]</scope>
    <source>
        <strain evidence="1">ING2-E5A</strain>
    </source>
</reference>
<evidence type="ECO:0000313" key="2">
    <source>
        <dbReference type="Proteomes" id="UP000178485"/>
    </source>
</evidence>
<dbReference type="STRING" id="1642646.ING2E5A_1861"/>
<dbReference type="EMBL" id="LT608328">
    <property type="protein sequence ID" value="SCM58556.1"/>
    <property type="molecule type" value="Genomic_DNA"/>
</dbReference>
<dbReference type="RefSeq" id="WP_154670067.1">
    <property type="nucleotide sequence ID" value="NZ_DUQN01000005.1"/>
</dbReference>
<accession>A0A1G4G820</accession>
<name>A0A1G4G820_9BACT</name>
<dbReference type="KEGG" id="pmuc:ING2E5A_1861"/>
<keyword evidence="2" id="KW-1185">Reference proteome</keyword>